<keyword evidence="2" id="KW-0813">Transport</keyword>
<evidence type="ECO:0000259" key="10">
    <source>
        <dbReference type="Pfam" id="PF07885"/>
    </source>
</evidence>
<evidence type="ECO:0000256" key="1">
    <source>
        <dbReference type="ARBA" id="ARBA00004141"/>
    </source>
</evidence>
<protein>
    <submittedName>
        <fullName evidence="11">Voltage-gated potassium channel</fullName>
    </submittedName>
</protein>
<evidence type="ECO:0000313" key="12">
    <source>
        <dbReference type="Proteomes" id="UP000322545"/>
    </source>
</evidence>
<dbReference type="SUPFAM" id="SSF81324">
    <property type="entry name" value="Voltage-gated potassium channels"/>
    <property type="match status" value="1"/>
</dbReference>
<dbReference type="Proteomes" id="UP000322545">
    <property type="component" value="Unassembled WGS sequence"/>
</dbReference>
<evidence type="ECO:0000313" key="11">
    <source>
        <dbReference type="EMBL" id="SHM20396.1"/>
    </source>
</evidence>
<dbReference type="EMBL" id="FRCB01000005">
    <property type="protein sequence ID" value="SHM20396.1"/>
    <property type="molecule type" value="Genomic_DNA"/>
</dbReference>
<evidence type="ECO:0000256" key="4">
    <source>
        <dbReference type="ARBA" id="ARBA00022989"/>
    </source>
</evidence>
<dbReference type="GO" id="GO:0015271">
    <property type="term" value="F:outward rectifier potassium channel activity"/>
    <property type="evidence" value="ECO:0007669"/>
    <property type="project" value="TreeGrafter"/>
</dbReference>
<dbReference type="GO" id="GO:0022841">
    <property type="term" value="F:potassium ion leak channel activity"/>
    <property type="evidence" value="ECO:0007669"/>
    <property type="project" value="TreeGrafter"/>
</dbReference>
<dbReference type="GO" id="GO:0005886">
    <property type="term" value="C:plasma membrane"/>
    <property type="evidence" value="ECO:0007669"/>
    <property type="project" value="TreeGrafter"/>
</dbReference>
<feature type="domain" description="Potassium channel" evidence="10">
    <location>
        <begin position="12"/>
        <end position="84"/>
    </location>
</feature>
<evidence type="ECO:0000256" key="5">
    <source>
        <dbReference type="ARBA" id="ARBA00023065"/>
    </source>
</evidence>
<dbReference type="InterPro" id="IPR013099">
    <property type="entry name" value="K_chnl_dom"/>
</dbReference>
<proteinExistence type="predicted"/>
<keyword evidence="3 9" id="KW-0812">Transmembrane</keyword>
<evidence type="ECO:0000256" key="3">
    <source>
        <dbReference type="ARBA" id="ARBA00022692"/>
    </source>
</evidence>
<sequence length="120" mass="13169">MSGFKILTLIAMVVLIIAGGTVFFRLVEGWSWLDSYFFTVVTLSTVGYGELVPATAIGKIGTTVFILVGLGIFAVAIQQFGAFAVRKREEHTEWLIARLGHHHRPEQDPPAANEPESPDK</sequence>
<dbReference type="InterPro" id="IPR003280">
    <property type="entry name" value="2pore_dom_K_chnl"/>
</dbReference>
<keyword evidence="4 9" id="KW-1133">Transmembrane helix</keyword>
<accession>A0A1M7GWA0</accession>
<name>A0A1M7GWA0_9RHOB</name>
<comment type="subcellular location">
    <subcellularLocation>
        <location evidence="1">Membrane</location>
        <topology evidence="1">Multi-pass membrane protein</topology>
    </subcellularLocation>
</comment>
<dbReference type="RefSeq" id="WP_149779732.1">
    <property type="nucleotide sequence ID" value="NZ_FRCB01000005.1"/>
</dbReference>
<dbReference type="PANTHER" id="PTHR11003">
    <property type="entry name" value="POTASSIUM CHANNEL, SUBFAMILY K"/>
    <property type="match status" value="1"/>
</dbReference>
<keyword evidence="6 9" id="KW-0472">Membrane</keyword>
<dbReference type="Pfam" id="PF07885">
    <property type="entry name" value="Ion_trans_2"/>
    <property type="match status" value="1"/>
</dbReference>
<gene>
    <name evidence="11" type="ORF">SAMN05443432_105170</name>
</gene>
<dbReference type="Gene3D" id="1.10.287.70">
    <property type="match status" value="1"/>
</dbReference>
<evidence type="ECO:0000256" key="6">
    <source>
        <dbReference type="ARBA" id="ARBA00023136"/>
    </source>
</evidence>
<feature type="transmembrane region" description="Helical" evidence="9">
    <location>
        <begin position="6"/>
        <end position="24"/>
    </location>
</feature>
<organism evidence="11 12">
    <name type="scientific">Roseovarius litoreus</name>
    <dbReference type="NCBI Taxonomy" id="1155722"/>
    <lineage>
        <taxon>Bacteria</taxon>
        <taxon>Pseudomonadati</taxon>
        <taxon>Pseudomonadota</taxon>
        <taxon>Alphaproteobacteria</taxon>
        <taxon>Rhodobacterales</taxon>
        <taxon>Roseobacteraceae</taxon>
        <taxon>Roseovarius</taxon>
    </lineage>
</organism>
<evidence type="ECO:0000256" key="2">
    <source>
        <dbReference type="ARBA" id="ARBA00022448"/>
    </source>
</evidence>
<feature type="transmembrane region" description="Helical" evidence="9">
    <location>
        <begin position="64"/>
        <end position="85"/>
    </location>
</feature>
<dbReference type="PANTHER" id="PTHR11003:SF291">
    <property type="entry name" value="IP11374P"/>
    <property type="match status" value="1"/>
</dbReference>
<evidence type="ECO:0000256" key="7">
    <source>
        <dbReference type="ARBA" id="ARBA00023303"/>
    </source>
</evidence>
<reference evidence="11 12" key="1">
    <citation type="submission" date="2016-11" db="EMBL/GenBank/DDBJ databases">
        <authorList>
            <person name="Varghese N."/>
            <person name="Submissions S."/>
        </authorList>
    </citation>
    <scope>NUCLEOTIDE SEQUENCE [LARGE SCALE GENOMIC DNA]</scope>
    <source>
        <strain evidence="11 12">DSM 28249</strain>
    </source>
</reference>
<evidence type="ECO:0000256" key="9">
    <source>
        <dbReference type="SAM" id="Phobius"/>
    </source>
</evidence>
<keyword evidence="12" id="KW-1185">Reference proteome</keyword>
<keyword evidence="7 11" id="KW-0407">Ion channel</keyword>
<feature type="region of interest" description="Disordered" evidence="8">
    <location>
        <begin position="100"/>
        <end position="120"/>
    </location>
</feature>
<keyword evidence="5" id="KW-0406">Ion transport</keyword>
<dbReference type="GO" id="GO:0030322">
    <property type="term" value="P:stabilization of membrane potential"/>
    <property type="evidence" value="ECO:0007669"/>
    <property type="project" value="TreeGrafter"/>
</dbReference>
<evidence type="ECO:0000256" key="8">
    <source>
        <dbReference type="SAM" id="MobiDB-lite"/>
    </source>
</evidence>
<dbReference type="AlphaFoldDB" id="A0A1M7GWA0"/>